<sequence>MFQFTIIFIILFMEETDMIIKIDELIRLDEFKNIRLISGSKGLWRQVDSIGWLDYEFVKYQSNRQYYSKFNKGQLVMTSFLYAKDNAFLTRDAIRHLIDRDVSGLIVNNVFRIDIPETVLRYADAKEFPIFVTEDPSADLCSLTIKLHDYIKDIERAEFGDKEIGALLNTPIPREEVKTSAMRMNPSFLPQITAIYCHKESFLSDEEYVKQVTKYQKSEIYDRHNSLYRYQNGFMYIISSEDLESGFGNNYINQAIDSIVGDPSEYSIGIGEKHYDIRELDHAMQEAIYASIINRKKEDIFTAYHDLGSYQAILPLAEDPAMVSYAERLLEPVIEYDASYNTMLLNTLLDYVLLEGDLHRLATDMNQHENTLRYRFNQIGKITGLNPIRSGDYEKLALAAKILICKNNM</sequence>
<evidence type="ECO:0000259" key="1">
    <source>
        <dbReference type="Pfam" id="PF07905"/>
    </source>
</evidence>
<organism evidence="3 4">
    <name type="scientific">Hornefia butyriciproducens</name>
    <dbReference type="NCBI Taxonomy" id="2652293"/>
    <lineage>
        <taxon>Bacteria</taxon>
        <taxon>Bacillati</taxon>
        <taxon>Bacillota</taxon>
        <taxon>Clostridia</taxon>
        <taxon>Peptostreptococcales</taxon>
        <taxon>Anaerovoracaceae</taxon>
        <taxon>Hornefia</taxon>
    </lineage>
</organism>
<protein>
    <recommendedName>
        <fullName evidence="5">PucR family transcriptional regulator</fullName>
    </recommendedName>
</protein>
<dbReference type="InterPro" id="IPR025736">
    <property type="entry name" value="PucR_C-HTH_dom"/>
</dbReference>
<evidence type="ECO:0000313" key="4">
    <source>
        <dbReference type="Proteomes" id="UP000474676"/>
    </source>
</evidence>
<evidence type="ECO:0000313" key="3">
    <source>
        <dbReference type="EMBL" id="MST51856.1"/>
    </source>
</evidence>
<dbReference type="InterPro" id="IPR012914">
    <property type="entry name" value="PucR_dom"/>
</dbReference>
<dbReference type="EMBL" id="VUMZ01000004">
    <property type="protein sequence ID" value="MST51856.1"/>
    <property type="molecule type" value="Genomic_DNA"/>
</dbReference>
<proteinExistence type="predicted"/>
<accession>A0A6L5Y5F2</accession>
<dbReference type="AlphaFoldDB" id="A0A6L5Y5F2"/>
<name>A0A6L5Y5F2_9FIRM</name>
<keyword evidence="4" id="KW-1185">Reference proteome</keyword>
<dbReference type="Pfam" id="PF07905">
    <property type="entry name" value="PucR"/>
    <property type="match status" value="1"/>
</dbReference>
<comment type="caution">
    <text evidence="3">The sequence shown here is derived from an EMBL/GenBank/DDBJ whole genome shotgun (WGS) entry which is preliminary data.</text>
</comment>
<dbReference type="PANTHER" id="PTHR33744">
    <property type="entry name" value="CARBOHYDRATE DIACID REGULATOR"/>
    <property type="match status" value="1"/>
</dbReference>
<reference evidence="3 4" key="1">
    <citation type="submission" date="2019-08" db="EMBL/GenBank/DDBJ databases">
        <title>In-depth cultivation of the pig gut microbiome towards novel bacterial diversity and tailored functional studies.</title>
        <authorList>
            <person name="Wylensek D."/>
            <person name="Hitch T.C.A."/>
            <person name="Clavel T."/>
        </authorList>
    </citation>
    <scope>NUCLEOTIDE SEQUENCE [LARGE SCALE GENOMIC DNA]</scope>
    <source>
        <strain evidence="3 4">WCA-MUC-591-APC-3H</strain>
    </source>
</reference>
<dbReference type="Gene3D" id="1.10.10.2840">
    <property type="entry name" value="PucR C-terminal helix-turn-helix domain"/>
    <property type="match status" value="1"/>
</dbReference>
<feature type="domain" description="PucR C-terminal helix-turn-helix" evidence="2">
    <location>
        <begin position="344"/>
        <end position="401"/>
    </location>
</feature>
<evidence type="ECO:0008006" key="5">
    <source>
        <dbReference type="Google" id="ProtNLM"/>
    </source>
</evidence>
<gene>
    <name evidence="3" type="ORF">FYJ64_05950</name>
</gene>
<dbReference type="InterPro" id="IPR051448">
    <property type="entry name" value="CdaR-like_regulators"/>
</dbReference>
<feature type="domain" description="Purine catabolism PurC-like" evidence="1">
    <location>
        <begin position="24"/>
        <end position="134"/>
    </location>
</feature>
<evidence type="ECO:0000259" key="2">
    <source>
        <dbReference type="Pfam" id="PF13556"/>
    </source>
</evidence>
<dbReference type="PANTHER" id="PTHR33744:SF1">
    <property type="entry name" value="DNA-BINDING TRANSCRIPTIONAL ACTIVATOR ADER"/>
    <property type="match status" value="1"/>
</dbReference>
<dbReference type="InterPro" id="IPR042070">
    <property type="entry name" value="PucR_C-HTH_sf"/>
</dbReference>
<dbReference type="Proteomes" id="UP000474676">
    <property type="component" value="Unassembled WGS sequence"/>
</dbReference>
<dbReference type="Pfam" id="PF13556">
    <property type="entry name" value="HTH_30"/>
    <property type="match status" value="1"/>
</dbReference>